<proteinExistence type="predicted"/>
<keyword evidence="2" id="KW-1133">Transmembrane helix</keyword>
<reference evidence="4" key="1">
    <citation type="submission" date="2023-07" db="EMBL/GenBank/DDBJ databases">
        <title>30 novel species of actinomycetes from the DSMZ collection.</title>
        <authorList>
            <person name="Nouioui I."/>
        </authorList>
    </citation>
    <scope>NUCLEOTIDE SEQUENCE [LARGE SCALE GENOMIC DNA]</scope>
    <source>
        <strain evidence="4">DSM 44743</strain>
    </source>
</reference>
<dbReference type="EMBL" id="JAVREP010000009">
    <property type="protein sequence ID" value="MDT0329855.1"/>
    <property type="molecule type" value="Genomic_DNA"/>
</dbReference>
<evidence type="ECO:0000313" key="3">
    <source>
        <dbReference type="EMBL" id="MDT0329855.1"/>
    </source>
</evidence>
<accession>A0ABU2MCK4</accession>
<dbReference type="RefSeq" id="WP_311512460.1">
    <property type="nucleotide sequence ID" value="NZ_JAVREP010000009.1"/>
</dbReference>
<feature type="region of interest" description="Disordered" evidence="1">
    <location>
        <begin position="158"/>
        <end position="233"/>
    </location>
</feature>
<evidence type="ECO:0000256" key="1">
    <source>
        <dbReference type="SAM" id="MobiDB-lite"/>
    </source>
</evidence>
<evidence type="ECO:0000313" key="4">
    <source>
        <dbReference type="Proteomes" id="UP001183390"/>
    </source>
</evidence>
<feature type="transmembrane region" description="Helical" evidence="2">
    <location>
        <begin position="6"/>
        <end position="29"/>
    </location>
</feature>
<comment type="caution">
    <text evidence="3">The sequence shown here is derived from an EMBL/GenBank/DDBJ whole genome shotgun (WGS) entry which is preliminary data.</text>
</comment>
<keyword evidence="2" id="KW-0472">Membrane</keyword>
<protein>
    <submittedName>
        <fullName evidence="3">Uncharacterized protein</fullName>
    </submittedName>
</protein>
<keyword evidence="2" id="KW-0812">Transmembrane</keyword>
<sequence>MPDVLANPIVLILLGAVISLVTSVVVTGFQARLLRRNEVREASRASARRLTSTFIAERDSSDTTDGFLAEAEMTVMSMTERKTRERLTSILRLLRERAMPELEELSGVRADRARLLLCEHALEVLGAHLRSERLPETPAEVKQMLRVEEEALNIRSGDKALPVAPAEPITKSQVTPRPRHTGAKAPSASAASGTSGTSRKNTKTTGRTTAKSAAKTTAATDEQPGKDSAFWDD</sequence>
<evidence type="ECO:0000256" key="2">
    <source>
        <dbReference type="SAM" id="Phobius"/>
    </source>
</evidence>
<feature type="compositionally biased region" description="Low complexity" evidence="1">
    <location>
        <begin position="183"/>
        <end position="220"/>
    </location>
</feature>
<dbReference type="Proteomes" id="UP001183390">
    <property type="component" value="Unassembled WGS sequence"/>
</dbReference>
<gene>
    <name evidence="3" type="ORF">RM479_15695</name>
</gene>
<organism evidence="3 4">
    <name type="scientific">Nocardiopsis lambiniae</name>
    <dbReference type="NCBI Taxonomy" id="3075539"/>
    <lineage>
        <taxon>Bacteria</taxon>
        <taxon>Bacillati</taxon>
        <taxon>Actinomycetota</taxon>
        <taxon>Actinomycetes</taxon>
        <taxon>Streptosporangiales</taxon>
        <taxon>Nocardiopsidaceae</taxon>
        <taxon>Nocardiopsis</taxon>
    </lineage>
</organism>
<name>A0ABU2MCK4_9ACTN</name>
<keyword evidence="4" id="KW-1185">Reference proteome</keyword>